<protein>
    <submittedName>
        <fullName evidence="2">Uncharacterized protein</fullName>
    </submittedName>
</protein>
<feature type="region of interest" description="Disordered" evidence="1">
    <location>
        <begin position="785"/>
        <end position="815"/>
    </location>
</feature>
<proteinExistence type="predicted"/>
<dbReference type="InterPro" id="IPR016024">
    <property type="entry name" value="ARM-type_fold"/>
</dbReference>
<sequence>MASSVREDLEADEPLRQTTALLQVLNFLAGGRDIASGVSYVCQGIIRGPAAPVVKRLAYDVVHAAALTDADWANVIEGLKSDLAGTFSLEVQVVALECLPCIPAHMLGKALAGEELAKRIAQCFSNSSKEVRAAAVGAVGKWLGSADVLQELSQEAQLVPQCLLWAEAVSMALLDAAHAVSAAGFAAIRYILAADTAGASSGGRALHERLACLICSRVLGCLAAVISQARRLTPKEQVNVAGALSSIAVYAARRSFQLQTPGGAAGTQSPAITKGPFVLDQVSGYLQVLLASIDGPVVLEAASGILALAKVADRVLAAAPVLAIGAFMDLWDHDSSSVSHAQIMEVVCANLGVLQARAQSQLLGQLLPMVAQLPSAQARCNALARIWSAAVASDLDTRRAVRTRQKTLPGAELKQLLSDTFAMEVISGSSEGAKDSVALDAQYPAFREEMVCSLLETLSSHPRAVAASRLSPAHEEAQRSGQQDGALADAVQALSLQQAPPATPGNAWDELQTEASAIAAQQRVAELTEWLGCAKIALQGTKACLGWEGGPQGGTYACTAVVDTWLELLQLACCAARGLPGSGVPSTPASSRRNTAELDVRLGNALTSYSGALQDLLKQLLQHWKVVSPAVQPRALWAFVPNLELASSMDATWMHFMRALAAALSANEDLNSLRKRKAAAAAASEGRLEAAASNNPFAAGRTDASATATADEPEIQAEAAAMAVLAAERLTAVLDFNSERSGPTAGLKEIAGALLSLLQAALGSTQASAAARERLGRAVQTLSPIAGAALPPPPPAQPRAPALEPAQSSNGDLTGENANEVVAAGSDAAALAHSASMNDGVLRIPPSMAVLDRCPLAAPTGAALQSTRRGSRYWRLRSAVAAAVHRAGGRGAPAAAPPSQEGQPSPLPSKLEVFDMAVSTEQEAAGREVTGPEDPLRLRVSHTLDTSTLTLSVCLHAFNRLTAEVKGAAIKLAVGGAMVPTIKAPALHKLDRIPAGEAVTWRSTYRIASFDRISLQAFLLLPAKCSVQPGDEPSIRCQLYTISPLALLCPRPALTPSSATYMQQWSSAPSGMDAQLCAARGGALGGLAALSALERGPLQRVALQALPCQGGFVGLYHGESCFKGEVSMIVTAQLLPCERPAIHAKGSGSGQVVMHASLRSASPAIIAALQADIHAFFQELFEGTVTVGLLADGMPFGEVGREARQHSSMAGLAQLYQPYSSVLEQANGRSHAGGEGLEADNGIAVEDALMQEWQQIRLARVHLLALIAGHVSCRGHEHEADLIAWIRKQGGLVDLEVGKADADGPRAVKSLNNTKRGDILVRIPAHLLVELGSGAASSEENAITLLRKQAHSKIWKDSMAPYWASLPLAQSSNPLKGVHLLQDDLLASTMIMHDAYTRNIFEGGKPELVQRSAEELSHLSVEEFLQLVRVVRRSAVDLQDKGGQMRRVMLPLVDLLGHGDPARGNVETAQGTDGNVYVHALRKISMGEEVRLSYSTQLQRNDQSLLHYGFIQDQKPPKLAALDLPGGNLYDVPNSMESDYEEGRKLVTTAELKRLQGLLKAFPTTPDEDARILEGKASWWWLLARPALPTSSQERMYVRFRMLRKRALLHIISKLQQALSVQPPQADL</sequence>
<dbReference type="EMBL" id="CAUYUE010000010">
    <property type="protein sequence ID" value="CAK0784352.1"/>
    <property type="molecule type" value="Genomic_DNA"/>
</dbReference>
<comment type="caution">
    <text evidence="2">The sequence shown here is derived from an EMBL/GenBank/DDBJ whole genome shotgun (WGS) entry which is preliminary data.</text>
</comment>
<dbReference type="InterPro" id="IPR011989">
    <property type="entry name" value="ARM-like"/>
</dbReference>
<dbReference type="InterPro" id="IPR037501">
    <property type="entry name" value="TPLATE"/>
</dbReference>
<dbReference type="Gene3D" id="1.25.10.10">
    <property type="entry name" value="Leucine-rich Repeat Variant"/>
    <property type="match status" value="1"/>
</dbReference>
<dbReference type="PANTHER" id="PTHR36029:SF1">
    <property type="entry name" value="PROTEIN TPLATE"/>
    <property type="match status" value="1"/>
</dbReference>
<dbReference type="Proteomes" id="UP001314263">
    <property type="component" value="Unassembled WGS sequence"/>
</dbReference>
<keyword evidence="3" id="KW-1185">Reference proteome</keyword>
<evidence type="ECO:0000256" key="1">
    <source>
        <dbReference type="SAM" id="MobiDB-lite"/>
    </source>
</evidence>
<dbReference type="InterPro" id="IPR036464">
    <property type="entry name" value="Rubisco_LSMT_subst-bd_sf"/>
</dbReference>
<dbReference type="CDD" id="cd10527">
    <property type="entry name" value="SET_LSMT"/>
    <property type="match status" value="1"/>
</dbReference>
<dbReference type="Gene3D" id="3.90.1420.10">
    <property type="entry name" value="Rubisco LSMT, substrate-binding domain"/>
    <property type="match status" value="1"/>
</dbReference>
<name>A0AAV1IB84_9CHLO</name>
<dbReference type="SUPFAM" id="SSF82199">
    <property type="entry name" value="SET domain"/>
    <property type="match status" value="1"/>
</dbReference>
<gene>
    <name evidence="2" type="ORF">CVIRNUC_007556</name>
</gene>
<organism evidence="2 3">
    <name type="scientific">Coccomyxa viridis</name>
    <dbReference type="NCBI Taxonomy" id="1274662"/>
    <lineage>
        <taxon>Eukaryota</taxon>
        <taxon>Viridiplantae</taxon>
        <taxon>Chlorophyta</taxon>
        <taxon>core chlorophytes</taxon>
        <taxon>Trebouxiophyceae</taxon>
        <taxon>Trebouxiophyceae incertae sedis</taxon>
        <taxon>Coccomyxaceae</taxon>
        <taxon>Coccomyxa</taxon>
    </lineage>
</organism>
<feature type="region of interest" description="Disordered" evidence="1">
    <location>
        <begin position="888"/>
        <end position="908"/>
    </location>
</feature>
<dbReference type="GO" id="GO:0006897">
    <property type="term" value="P:endocytosis"/>
    <property type="evidence" value="ECO:0007669"/>
    <property type="project" value="InterPro"/>
</dbReference>
<dbReference type="PANTHER" id="PTHR36029">
    <property type="entry name" value="TSET COMPLEX MEMBER TSTA"/>
    <property type="match status" value="1"/>
</dbReference>
<accession>A0AAV1IB84</accession>
<feature type="compositionally biased region" description="Low complexity" evidence="1">
    <location>
        <begin position="888"/>
        <end position="898"/>
    </location>
</feature>
<reference evidence="2 3" key="1">
    <citation type="submission" date="2023-10" db="EMBL/GenBank/DDBJ databases">
        <authorList>
            <person name="Maclean D."/>
            <person name="Macfadyen A."/>
        </authorList>
    </citation>
    <scope>NUCLEOTIDE SEQUENCE [LARGE SCALE GENOMIC DNA]</scope>
</reference>
<evidence type="ECO:0000313" key="3">
    <source>
        <dbReference type="Proteomes" id="UP001314263"/>
    </source>
</evidence>
<dbReference type="InterPro" id="IPR046341">
    <property type="entry name" value="SET_dom_sf"/>
</dbReference>
<dbReference type="Gene3D" id="3.90.1410.10">
    <property type="entry name" value="set domain protein methyltransferase, domain 1"/>
    <property type="match status" value="1"/>
</dbReference>
<evidence type="ECO:0000313" key="2">
    <source>
        <dbReference type="EMBL" id="CAK0784352.1"/>
    </source>
</evidence>
<dbReference type="SUPFAM" id="SSF48371">
    <property type="entry name" value="ARM repeat"/>
    <property type="match status" value="1"/>
</dbReference>